<name>A0A1G9KK37_9BACT</name>
<dbReference type="InterPro" id="IPR015943">
    <property type="entry name" value="WD40/YVTN_repeat-like_dom_sf"/>
</dbReference>
<organism evidence="1 2">
    <name type="scientific">Catalinimonas alkaloidigena</name>
    <dbReference type="NCBI Taxonomy" id="1075417"/>
    <lineage>
        <taxon>Bacteria</taxon>
        <taxon>Pseudomonadati</taxon>
        <taxon>Bacteroidota</taxon>
        <taxon>Cytophagia</taxon>
        <taxon>Cytophagales</taxon>
        <taxon>Catalimonadaceae</taxon>
        <taxon>Catalinimonas</taxon>
    </lineage>
</organism>
<protein>
    <recommendedName>
        <fullName evidence="3">Sortilin, neurotensin receptor 3</fullName>
    </recommendedName>
</protein>
<dbReference type="AlphaFoldDB" id="A0A1G9KK37"/>
<dbReference type="PROSITE" id="PS51257">
    <property type="entry name" value="PROKAR_LIPOPROTEIN"/>
    <property type="match status" value="1"/>
</dbReference>
<gene>
    <name evidence="1" type="ORF">SAMN05421823_106185</name>
</gene>
<dbReference type="OrthoDB" id="749229at2"/>
<evidence type="ECO:0008006" key="3">
    <source>
        <dbReference type="Google" id="ProtNLM"/>
    </source>
</evidence>
<dbReference type="RefSeq" id="WP_089683926.1">
    <property type="nucleotide sequence ID" value="NZ_FNFO01000006.1"/>
</dbReference>
<dbReference type="EMBL" id="FNFO01000006">
    <property type="protein sequence ID" value="SDL50029.1"/>
    <property type="molecule type" value="Genomic_DNA"/>
</dbReference>
<proteinExistence type="predicted"/>
<keyword evidence="2" id="KW-1185">Reference proteome</keyword>
<accession>A0A1G9KK37</accession>
<dbReference type="Gene3D" id="2.130.10.10">
    <property type="entry name" value="YVTN repeat-like/Quinoprotein amine dehydrogenase"/>
    <property type="match status" value="1"/>
</dbReference>
<dbReference type="Proteomes" id="UP000198510">
    <property type="component" value="Unassembled WGS sequence"/>
</dbReference>
<reference evidence="1 2" key="1">
    <citation type="submission" date="2016-10" db="EMBL/GenBank/DDBJ databases">
        <authorList>
            <person name="de Groot N.N."/>
        </authorList>
    </citation>
    <scope>NUCLEOTIDE SEQUENCE [LARGE SCALE GENOMIC DNA]</scope>
    <source>
        <strain evidence="1 2">DSM 25186</strain>
    </source>
</reference>
<evidence type="ECO:0000313" key="1">
    <source>
        <dbReference type="EMBL" id="SDL50029.1"/>
    </source>
</evidence>
<dbReference type="STRING" id="1075417.SAMN05421823_106185"/>
<dbReference type="SUPFAM" id="SSF110296">
    <property type="entry name" value="Oligoxyloglucan reducing end-specific cellobiohydrolase"/>
    <property type="match status" value="1"/>
</dbReference>
<evidence type="ECO:0000313" key="2">
    <source>
        <dbReference type="Proteomes" id="UP000198510"/>
    </source>
</evidence>
<sequence>MKKNKIIYVVLLLGITLQSCEKEGDNMSPKTDWEQIEFADQGAIYSVYGSLESTLLVGTSLSVIKLTDNGKSTRNVLQLDYPVTDFFEDADTLYAITNEQDYYSIDGGDSWQVSNKDFMPFTPNDLTDSKGIIYHHVAIPNGELITPSLILMSSDRGTNWENIFPYKRLVYSTYLDDNDRLYLGSIDWEWNETQGSFSGNGNTAILYYQKR</sequence>